<accession>A0ABR1IWN1</accession>
<dbReference type="Proteomes" id="UP001498398">
    <property type="component" value="Unassembled WGS sequence"/>
</dbReference>
<sequence>MPSGSTFEHFEKLMTKRPRSSTPPPSSPSIQDPVTLEDNTRRAEKRPHRNLSPYLPPPNGPYSPPSASPSTAVSAVIVEGLPSASQNDTLMTIAHATLLNVEDLPSPRVLDSSDFEEFSTMVATLAVSARS</sequence>
<evidence type="ECO:0000313" key="3">
    <source>
        <dbReference type="Proteomes" id="UP001498398"/>
    </source>
</evidence>
<name>A0ABR1IWN1_9AGAR</name>
<protein>
    <submittedName>
        <fullName evidence="2">Uncharacterized protein</fullName>
    </submittedName>
</protein>
<comment type="caution">
    <text evidence="2">The sequence shown here is derived from an EMBL/GenBank/DDBJ whole genome shotgun (WGS) entry which is preliminary data.</text>
</comment>
<evidence type="ECO:0000313" key="2">
    <source>
        <dbReference type="EMBL" id="KAK7441174.1"/>
    </source>
</evidence>
<feature type="compositionally biased region" description="Pro residues" evidence="1">
    <location>
        <begin position="54"/>
        <end position="67"/>
    </location>
</feature>
<dbReference type="EMBL" id="JBANRG010000064">
    <property type="protein sequence ID" value="KAK7441174.1"/>
    <property type="molecule type" value="Genomic_DNA"/>
</dbReference>
<proteinExistence type="predicted"/>
<gene>
    <name evidence="2" type="ORF">VKT23_016655</name>
</gene>
<organism evidence="2 3">
    <name type="scientific">Marasmiellus scandens</name>
    <dbReference type="NCBI Taxonomy" id="2682957"/>
    <lineage>
        <taxon>Eukaryota</taxon>
        <taxon>Fungi</taxon>
        <taxon>Dikarya</taxon>
        <taxon>Basidiomycota</taxon>
        <taxon>Agaricomycotina</taxon>
        <taxon>Agaricomycetes</taxon>
        <taxon>Agaricomycetidae</taxon>
        <taxon>Agaricales</taxon>
        <taxon>Marasmiineae</taxon>
        <taxon>Omphalotaceae</taxon>
        <taxon>Marasmiellus</taxon>
    </lineage>
</organism>
<keyword evidence="3" id="KW-1185">Reference proteome</keyword>
<evidence type="ECO:0000256" key="1">
    <source>
        <dbReference type="SAM" id="MobiDB-lite"/>
    </source>
</evidence>
<reference evidence="2 3" key="1">
    <citation type="submission" date="2024-01" db="EMBL/GenBank/DDBJ databases">
        <title>A draft genome for the cacao thread blight pathogen Marasmiellus scandens.</title>
        <authorList>
            <person name="Baruah I.K."/>
            <person name="Leung J."/>
            <person name="Bukari Y."/>
            <person name="Amoako-Attah I."/>
            <person name="Meinhardt L.W."/>
            <person name="Bailey B.A."/>
            <person name="Cohen S.P."/>
        </authorList>
    </citation>
    <scope>NUCLEOTIDE SEQUENCE [LARGE SCALE GENOMIC DNA]</scope>
    <source>
        <strain evidence="2 3">GH-19</strain>
    </source>
</reference>
<feature type="region of interest" description="Disordered" evidence="1">
    <location>
        <begin position="1"/>
        <end position="72"/>
    </location>
</feature>